<dbReference type="Gene3D" id="3.30.2390.20">
    <property type="entry name" value="Type VII secretion system EccB, repeat 1 domain"/>
    <property type="match status" value="1"/>
</dbReference>
<keyword evidence="12" id="KW-1185">Reference proteome</keyword>
<dbReference type="GO" id="GO:0005886">
    <property type="term" value="C:plasma membrane"/>
    <property type="evidence" value="ECO:0007669"/>
    <property type="project" value="UniProtKB-SubCell"/>
</dbReference>
<dbReference type="Pfam" id="PF05108">
    <property type="entry name" value="T7SS_ESX1_EccB"/>
    <property type="match status" value="1"/>
</dbReference>
<evidence type="ECO:0000256" key="2">
    <source>
        <dbReference type="ARBA" id="ARBA00008149"/>
    </source>
</evidence>
<feature type="transmembrane region" description="Helical" evidence="10">
    <location>
        <begin position="43"/>
        <end position="65"/>
    </location>
</feature>
<keyword evidence="4 10" id="KW-0812">Transmembrane</keyword>
<keyword evidence="9 10" id="KW-0472">Membrane</keyword>
<evidence type="ECO:0000256" key="1">
    <source>
        <dbReference type="ARBA" id="ARBA00004162"/>
    </source>
</evidence>
<evidence type="ECO:0000313" key="12">
    <source>
        <dbReference type="Proteomes" id="UP000183810"/>
    </source>
</evidence>
<evidence type="ECO:0000256" key="9">
    <source>
        <dbReference type="ARBA" id="ARBA00023136"/>
    </source>
</evidence>
<dbReference type="PANTHER" id="PTHR40765">
    <property type="entry name" value="ESX-2 SECRETION SYSTEM ATPASE ECCB2"/>
    <property type="match status" value="1"/>
</dbReference>
<dbReference type="GO" id="GO:0005524">
    <property type="term" value="F:ATP binding"/>
    <property type="evidence" value="ECO:0007669"/>
    <property type="project" value="UniProtKB-KW"/>
</dbReference>
<dbReference type="GO" id="GO:0005576">
    <property type="term" value="C:extracellular region"/>
    <property type="evidence" value="ECO:0007669"/>
    <property type="project" value="TreeGrafter"/>
</dbReference>
<keyword evidence="5" id="KW-0547">Nucleotide-binding</keyword>
<keyword evidence="3" id="KW-1003">Cell membrane</keyword>
<reference evidence="11" key="1">
    <citation type="submission" date="2016-11" db="EMBL/GenBank/DDBJ databases">
        <authorList>
            <person name="Jaros S."/>
            <person name="Januszkiewicz K."/>
            <person name="Wedrychowicz H."/>
        </authorList>
    </citation>
    <scope>NUCLEOTIDE SEQUENCE [LARGE SCALE GENOMIC DNA]</scope>
    <source>
        <strain evidence="11">Y48</strain>
    </source>
</reference>
<evidence type="ECO:0000313" key="11">
    <source>
        <dbReference type="EMBL" id="APE36909.1"/>
    </source>
</evidence>
<dbReference type="Gene3D" id="2.40.50.910">
    <property type="entry name" value="Type VII secretion system EccB, repeat 3 domain"/>
    <property type="match status" value="1"/>
</dbReference>
<name>A0A1J0VY29_9NOCA</name>
<dbReference type="KEGG" id="nsl:BOX37_26585"/>
<keyword evidence="8 10" id="KW-1133">Transmembrane helix</keyword>
<comment type="similarity">
    <text evidence="2">Belongs to the EccB family.</text>
</comment>
<keyword evidence="6" id="KW-0378">Hydrolase</keyword>
<dbReference type="EMBL" id="CP018082">
    <property type="protein sequence ID" value="APE36909.1"/>
    <property type="molecule type" value="Genomic_DNA"/>
</dbReference>
<dbReference type="InterPro" id="IPR044857">
    <property type="entry name" value="T7SS_EccB_R1"/>
</dbReference>
<sequence>MARFRVVSKHQVSGWRFLLRRIEHALVRRDASMLDDPQRGRSTALMIGFALACVGVAGAAVLAFFSPAKKVGDAPIVADKDSGALFVHMGGRMYPALNLTSARLITGQAADPVRVGSAELAKYPRGPWVGIPGAPGHMVGTSDRDSFWAVCDRARGGAAAPVDPQAGVPMASTAPVHTTAIGGRLTVDGSAARELGADEARLMRNGRTIWLVYRDGENGAVRAMIDLADSAVTLALGLDATAPVMPASAGLIEAIPEVPALRVPEVPEFGTPMTFSTGLTVAVGSVLTVSQPDRGAQYYLVSQSGAVRVSPVLAAMVRNADVQGSISSQTVSPSVIAANLRPGNWPGTAHYPDRPVRLVDTSTHAVTCLSWERLDTEPRAIVGLLVGRQLPLAADEQRLPVTLVTAAGSAGRTADAAYLPRTTGRFIQVTGDDPGSGLRESLWWVSDSGVRYGLALEAGRDPSADPTLRSLNLGSPVPAPWSIVSLFAVGPTLSQVDARIQHDGISANDTGAGFGGDGR</sequence>
<evidence type="ECO:0000256" key="6">
    <source>
        <dbReference type="ARBA" id="ARBA00022801"/>
    </source>
</evidence>
<accession>A0A1J0VY29</accession>
<dbReference type="InterPro" id="IPR007795">
    <property type="entry name" value="T7SS_EccB"/>
</dbReference>
<evidence type="ECO:0000256" key="5">
    <source>
        <dbReference type="ARBA" id="ARBA00022741"/>
    </source>
</evidence>
<evidence type="ECO:0000256" key="3">
    <source>
        <dbReference type="ARBA" id="ARBA00022475"/>
    </source>
</evidence>
<dbReference type="AlphaFoldDB" id="A0A1J0VY29"/>
<evidence type="ECO:0000256" key="8">
    <source>
        <dbReference type="ARBA" id="ARBA00022989"/>
    </source>
</evidence>
<proteinExistence type="inferred from homology"/>
<dbReference type="Proteomes" id="UP000183810">
    <property type="component" value="Chromosome"/>
</dbReference>
<evidence type="ECO:0000256" key="7">
    <source>
        <dbReference type="ARBA" id="ARBA00022840"/>
    </source>
</evidence>
<keyword evidence="7" id="KW-0067">ATP-binding</keyword>
<dbReference type="InterPro" id="IPR042485">
    <property type="entry name" value="T7SS_EccB_R3"/>
</dbReference>
<dbReference type="PANTHER" id="PTHR40765:SF2">
    <property type="entry name" value="ESX-2 SECRETION SYSTEM ATPASE ECCB2"/>
    <property type="match status" value="1"/>
</dbReference>
<gene>
    <name evidence="11" type="ORF">BOX37_26585</name>
</gene>
<evidence type="ECO:0000256" key="4">
    <source>
        <dbReference type="ARBA" id="ARBA00022692"/>
    </source>
</evidence>
<dbReference type="NCBIfam" id="TIGR03919">
    <property type="entry name" value="T7SS_EccB"/>
    <property type="match status" value="1"/>
</dbReference>
<comment type="subcellular location">
    <subcellularLocation>
        <location evidence="1">Cell membrane</location>
        <topology evidence="1">Single-pass membrane protein</topology>
    </subcellularLocation>
</comment>
<organism evidence="11 12">
    <name type="scientific">Nocardia mangyaensis</name>
    <dbReference type="NCBI Taxonomy" id="2213200"/>
    <lineage>
        <taxon>Bacteria</taxon>
        <taxon>Bacillati</taxon>
        <taxon>Actinomycetota</taxon>
        <taxon>Actinomycetes</taxon>
        <taxon>Mycobacteriales</taxon>
        <taxon>Nocardiaceae</taxon>
        <taxon>Nocardia</taxon>
    </lineage>
</organism>
<dbReference type="GO" id="GO:0016787">
    <property type="term" value="F:hydrolase activity"/>
    <property type="evidence" value="ECO:0007669"/>
    <property type="project" value="UniProtKB-KW"/>
</dbReference>
<dbReference type="OrthoDB" id="3847604at2"/>
<protein>
    <submittedName>
        <fullName evidence="11">Type VII secretion protein EccB</fullName>
    </submittedName>
</protein>
<dbReference type="RefSeq" id="WP_071930094.1">
    <property type="nucleotide sequence ID" value="NZ_CP018082.1"/>
</dbReference>
<evidence type="ECO:0000256" key="10">
    <source>
        <dbReference type="SAM" id="Phobius"/>
    </source>
</evidence>